<sequence length="774" mass="82602">MLVLLAAALLLCLCAADYVTVYPTAVPRFQGTTVRLNLHAPDGTQRMYATDMDVKIPELGVTLACRYHYPGQYLLDLPATDEPLLTLLPIVDGVPIAHDTLEHPSNIDYAKAAHVSTHALSLSEIIPRPLEGGAASAGTAVAMDGDMLYVAAPLEVTDSFHGQVAVYKALEGTYQFVEFLRTEVEREDAKFVEFLRTEVEREDAKFGAALAAGDNWLFVGAPGEHAVYCYFDGELVDVMDGVAGYGSSLAYEDGTLAVGSPEHVETTNSIGSVDVYHTEDDYTMEHLAKIAPPQLCVDNEDCHHFGRSVAVEGTRVLVGNMADTVFVFKADSSYTEPSYSHTASLQHTEAYDGDFSASLSACDGLAAVSVTPADEGYGGFYLYAREGDGTYSLLSAEGGDEHTHLGGSVAVGGEQGSHVVGVSAPFVSKLSGHEMSMTSLYEVDMHENEIKAVSTGVYRGETRQFGVHAGSLSVDSSLLAVATGATGLDGTAGGAYVQSSVAGQTPVAIVPDSIDPREYDSATGLALVQYRLTTPSHVPEFTQTDMETHTMSASLLTEDVYATDIEYDEEANRYISVVNVGHDLDIGTALDIEAQMEGIHINDFYLGEAVTSAARVVMAGAPARARLSGPPSVSPNTQIELDIQLEDADGLLNASHLYEVHATLFRYGTSYTEATCDAETRACKVTLDVPGEISIHPALEVSIYVDGILTPNLGFRITPEVSESEGMSALMLLFIVGGGLLLALGLSVALVWAAKRKNYRLQTNDETVMPLPPQ</sequence>
<dbReference type="SUPFAM" id="SSF50998">
    <property type="entry name" value="Quinoprotein alcohol dehydrogenase-like"/>
    <property type="match status" value="1"/>
</dbReference>
<proteinExistence type="predicted"/>
<evidence type="ECO:0000256" key="2">
    <source>
        <dbReference type="SAM" id="SignalP"/>
    </source>
</evidence>
<feature type="chain" id="PRO_5039888116" evidence="2">
    <location>
        <begin position="17"/>
        <end position="774"/>
    </location>
</feature>
<accession>A0A9K3CU14</accession>
<evidence type="ECO:0000256" key="1">
    <source>
        <dbReference type="SAM" id="Phobius"/>
    </source>
</evidence>
<reference evidence="3 4" key="1">
    <citation type="journal article" date="2018" name="PLoS ONE">
        <title>The draft genome of Kipferlia bialata reveals reductive genome evolution in fornicate parasites.</title>
        <authorList>
            <person name="Tanifuji G."/>
            <person name="Takabayashi S."/>
            <person name="Kume K."/>
            <person name="Takagi M."/>
            <person name="Nakayama T."/>
            <person name="Kamikawa R."/>
            <person name="Inagaki Y."/>
            <person name="Hashimoto T."/>
        </authorList>
    </citation>
    <scope>NUCLEOTIDE SEQUENCE [LARGE SCALE GENOMIC DNA]</scope>
    <source>
        <strain evidence="3">NY0173</strain>
    </source>
</reference>
<protein>
    <submittedName>
        <fullName evidence="3">Uncharacterized protein</fullName>
    </submittedName>
</protein>
<feature type="transmembrane region" description="Helical" evidence="1">
    <location>
        <begin position="729"/>
        <end position="753"/>
    </location>
</feature>
<comment type="caution">
    <text evidence="3">The sequence shown here is derived from an EMBL/GenBank/DDBJ whole genome shotgun (WGS) entry which is preliminary data.</text>
</comment>
<dbReference type="PANTHER" id="PTHR36220">
    <property type="entry name" value="UNNAMED PRODUCT"/>
    <property type="match status" value="1"/>
</dbReference>
<dbReference type="PANTHER" id="PTHR36220:SF1">
    <property type="entry name" value="GAMMA TUBULIN COMPLEX COMPONENT C-TERMINAL DOMAIN-CONTAINING PROTEIN"/>
    <property type="match status" value="1"/>
</dbReference>
<keyword evidence="1" id="KW-0472">Membrane</keyword>
<evidence type="ECO:0000313" key="3">
    <source>
        <dbReference type="EMBL" id="GIQ82090.1"/>
    </source>
</evidence>
<keyword evidence="1" id="KW-0812">Transmembrane</keyword>
<dbReference type="Proteomes" id="UP000265618">
    <property type="component" value="Unassembled WGS sequence"/>
</dbReference>
<evidence type="ECO:0000313" key="4">
    <source>
        <dbReference type="Proteomes" id="UP000265618"/>
    </source>
</evidence>
<keyword evidence="1" id="KW-1133">Transmembrane helix</keyword>
<dbReference type="InterPro" id="IPR011047">
    <property type="entry name" value="Quinoprotein_ADH-like_sf"/>
</dbReference>
<organism evidence="3 4">
    <name type="scientific">Kipferlia bialata</name>
    <dbReference type="NCBI Taxonomy" id="797122"/>
    <lineage>
        <taxon>Eukaryota</taxon>
        <taxon>Metamonada</taxon>
        <taxon>Carpediemonas-like organisms</taxon>
        <taxon>Kipferlia</taxon>
    </lineage>
</organism>
<keyword evidence="4" id="KW-1185">Reference proteome</keyword>
<dbReference type="EMBL" id="BDIP01000588">
    <property type="protein sequence ID" value="GIQ82090.1"/>
    <property type="molecule type" value="Genomic_DNA"/>
</dbReference>
<dbReference type="AlphaFoldDB" id="A0A9K3CU14"/>
<gene>
    <name evidence="3" type="ORF">KIPB_003172</name>
</gene>
<feature type="signal peptide" evidence="2">
    <location>
        <begin position="1"/>
        <end position="16"/>
    </location>
</feature>
<keyword evidence="2" id="KW-0732">Signal</keyword>
<name>A0A9K3CU14_9EUKA</name>